<dbReference type="InterPro" id="IPR015421">
    <property type="entry name" value="PyrdxlP-dep_Trfase_major"/>
</dbReference>
<evidence type="ECO:0000256" key="3">
    <source>
        <dbReference type="ARBA" id="ARBA00011881"/>
    </source>
</evidence>
<organism evidence="6 7">
    <name type="scientific">Sphingomonas astaxanthinifaciens DSM 22298</name>
    <dbReference type="NCBI Taxonomy" id="1123267"/>
    <lineage>
        <taxon>Bacteria</taxon>
        <taxon>Pseudomonadati</taxon>
        <taxon>Pseudomonadota</taxon>
        <taxon>Alphaproteobacteria</taxon>
        <taxon>Sphingomonadales</taxon>
        <taxon>Sphingomonadaceae</taxon>
        <taxon>Sphingomonas</taxon>
    </lineage>
</organism>
<dbReference type="PANTHER" id="PTHR48097">
    <property type="entry name" value="L-THREONINE ALDOLASE-RELATED"/>
    <property type="match status" value="1"/>
</dbReference>
<dbReference type="InterPro" id="IPR001597">
    <property type="entry name" value="ArAA_b-elim_lyase/Thr_aldolase"/>
</dbReference>
<keyword evidence="4" id="KW-0663">Pyridoxal phosphate</keyword>
<sequence>MRQPLAERAAPDHGSAMRFFSDNAAAVHPAVFEAMARADRLDTAYDGDAWSQKLDAAFSDLFEREVTALWVTTGTAANCLALAGIVPPYGGILCHREAHIQVDEAGAPEFFTGGAKLLLVDGPGAKLTPYALEEARSRIRPDVHQVQANALSITNATEYGLTYSAAETAALGAWAKGHGIGFHLDGARFANAVASTGASPAELTWKAGVDALSFGFVKNGGLSAEALVLFDSALADGIKRRRKRSGHLLSKGRYLAAQLLAMLEDDIWLANARAANAAARALAEAAGERLVFPVEANEVFLKVTADEAAALRAQGFDFYDWGVGEARLVTSWDQDRGAVDRLAEAISAL</sequence>
<accession>A0ABQ5Z7Q3</accession>
<name>A0ABQ5Z7Q3_9SPHN</name>
<evidence type="ECO:0000256" key="4">
    <source>
        <dbReference type="ARBA" id="ARBA00022898"/>
    </source>
</evidence>
<comment type="subunit">
    <text evidence="3">Homotetramer.</text>
</comment>
<reference evidence="7" key="1">
    <citation type="journal article" date="2019" name="Int. J. Syst. Evol. Microbiol.">
        <title>The Global Catalogue of Microorganisms (GCM) 10K type strain sequencing project: providing services to taxonomists for standard genome sequencing and annotation.</title>
        <authorList>
            <consortium name="The Broad Institute Genomics Platform"/>
            <consortium name="The Broad Institute Genome Sequencing Center for Infectious Disease"/>
            <person name="Wu L."/>
            <person name="Ma J."/>
        </authorList>
    </citation>
    <scope>NUCLEOTIDE SEQUENCE [LARGE SCALE GENOMIC DNA]</scope>
    <source>
        <strain evidence="7">NBRC 102146</strain>
    </source>
</reference>
<dbReference type="Gene3D" id="3.90.1150.10">
    <property type="entry name" value="Aspartate Aminotransferase, domain 1"/>
    <property type="match status" value="1"/>
</dbReference>
<dbReference type="SUPFAM" id="SSF53383">
    <property type="entry name" value="PLP-dependent transferases"/>
    <property type="match status" value="1"/>
</dbReference>
<feature type="domain" description="Aromatic amino acid beta-eliminating lyase/threonine aldolase" evidence="5">
    <location>
        <begin position="19"/>
        <end position="304"/>
    </location>
</feature>
<dbReference type="InterPro" id="IPR015422">
    <property type="entry name" value="PyrdxlP-dep_Trfase_small"/>
</dbReference>
<gene>
    <name evidence="6" type="ORF">GCM10007925_03230</name>
</gene>
<keyword evidence="7" id="KW-1185">Reference proteome</keyword>
<evidence type="ECO:0000256" key="1">
    <source>
        <dbReference type="ARBA" id="ARBA00001933"/>
    </source>
</evidence>
<proteinExistence type="inferred from homology"/>
<dbReference type="EMBL" id="BSOO01000002">
    <property type="protein sequence ID" value="GLR46612.1"/>
    <property type="molecule type" value="Genomic_DNA"/>
</dbReference>
<evidence type="ECO:0000259" key="5">
    <source>
        <dbReference type="Pfam" id="PF01212"/>
    </source>
</evidence>
<comment type="similarity">
    <text evidence="2">Belongs to the threonine aldolase family.</text>
</comment>
<comment type="caution">
    <text evidence="6">The sequence shown here is derived from an EMBL/GenBank/DDBJ whole genome shotgun (WGS) entry which is preliminary data.</text>
</comment>
<evidence type="ECO:0000313" key="7">
    <source>
        <dbReference type="Proteomes" id="UP001156703"/>
    </source>
</evidence>
<dbReference type="Gene3D" id="3.40.640.10">
    <property type="entry name" value="Type I PLP-dependent aspartate aminotransferase-like (Major domain)"/>
    <property type="match status" value="1"/>
</dbReference>
<evidence type="ECO:0000313" key="6">
    <source>
        <dbReference type="EMBL" id="GLR46612.1"/>
    </source>
</evidence>
<evidence type="ECO:0000256" key="2">
    <source>
        <dbReference type="ARBA" id="ARBA00006966"/>
    </source>
</evidence>
<dbReference type="Proteomes" id="UP001156703">
    <property type="component" value="Unassembled WGS sequence"/>
</dbReference>
<dbReference type="PANTHER" id="PTHR48097:SF5">
    <property type="entry name" value="LOW SPECIFICITY L-THREONINE ALDOLASE"/>
    <property type="match status" value="1"/>
</dbReference>
<dbReference type="Pfam" id="PF01212">
    <property type="entry name" value="Beta_elim_lyase"/>
    <property type="match status" value="1"/>
</dbReference>
<comment type="cofactor">
    <cofactor evidence="1">
        <name>pyridoxal 5'-phosphate</name>
        <dbReference type="ChEBI" id="CHEBI:597326"/>
    </cofactor>
</comment>
<dbReference type="InterPro" id="IPR015424">
    <property type="entry name" value="PyrdxlP-dep_Trfase"/>
</dbReference>
<protein>
    <submittedName>
        <fullName evidence="6">L-threonine aldolase</fullName>
    </submittedName>
</protein>